<accession>A0A1Y2HLD3</accession>
<keyword evidence="5" id="KW-1185">Reference proteome</keyword>
<dbReference type="Proteomes" id="UP000193411">
    <property type="component" value="Unassembled WGS sequence"/>
</dbReference>
<evidence type="ECO:0000256" key="1">
    <source>
        <dbReference type="ARBA" id="ARBA00006091"/>
    </source>
</evidence>
<evidence type="ECO:0000259" key="3">
    <source>
        <dbReference type="Pfam" id="PF09631"/>
    </source>
</evidence>
<evidence type="ECO:0000313" key="4">
    <source>
        <dbReference type="EMBL" id="ORZ34503.1"/>
    </source>
</evidence>
<dbReference type="GO" id="GO:0006388">
    <property type="term" value="P:tRNA splicing, via endonucleolytic cleavage and ligation"/>
    <property type="evidence" value="ECO:0007669"/>
    <property type="project" value="InterPro"/>
</dbReference>
<dbReference type="InterPro" id="IPR011856">
    <property type="entry name" value="tRNA_endonuc-like_dom_sf"/>
</dbReference>
<dbReference type="InterPro" id="IPR018593">
    <property type="entry name" value="tRNA-endonuc_su_Sen15"/>
</dbReference>
<evidence type="ECO:0000256" key="2">
    <source>
        <dbReference type="ARBA" id="ARBA00022694"/>
    </source>
</evidence>
<dbReference type="SUPFAM" id="SSF53032">
    <property type="entry name" value="tRNA-intron endonuclease catalytic domain-like"/>
    <property type="match status" value="1"/>
</dbReference>
<dbReference type="Pfam" id="PF09631">
    <property type="entry name" value="Sen15"/>
    <property type="match status" value="1"/>
</dbReference>
<dbReference type="InterPro" id="IPR036167">
    <property type="entry name" value="tRNA_intron_Endo_cat-like_sf"/>
</dbReference>
<reference evidence="4 5" key="1">
    <citation type="submission" date="2016-07" db="EMBL/GenBank/DDBJ databases">
        <title>Pervasive Adenine N6-methylation of Active Genes in Fungi.</title>
        <authorList>
            <consortium name="DOE Joint Genome Institute"/>
            <person name="Mondo S.J."/>
            <person name="Dannebaum R.O."/>
            <person name="Kuo R.C."/>
            <person name="Labutti K."/>
            <person name="Haridas S."/>
            <person name="Kuo A."/>
            <person name="Salamov A."/>
            <person name="Ahrendt S.R."/>
            <person name="Lipzen A."/>
            <person name="Sullivan W."/>
            <person name="Andreopoulos W.B."/>
            <person name="Clum A."/>
            <person name="Lindquist E."/>
            <person name="Daum C."/>
            <person name="Ramamoorthy G.K."/>
            <person name="Gryganskyi A."/>
            <person name="Culley D."/>
            <person name="Magnuson J.K."/>
            <person name="James T.Y."/>
            <person name="O'Malley M.A."/>
            <person name="Stajich J.E."/>
            <person name="Spatafora J.W."/>
            <person name="Visel A."/>
            <person name="Grigoriev I.V."/>
        </authorList>
    </citation>
    <scope>NUCLEOTIDE SEQUENCE [LARGE SCALE GENOMIC DNA]</scope>
    <source>
        <strain evidence="4 5">PL171</strain>
    </source>
</reference>
<sequence length="141" mass="15620">AVVTIRGDRDPHDSDANVHDMLMRTGHPPRTARHAAQVYQTYQDLRYARLWHSVSVSVSLCFATNTQLYHILAWPLDTPLDFALFDAVMSTASPKLPLVLALCSHDSTVVYYHLHEGVHSEPIPPLVAISVSISRSTSTSS</sequence>
<protein>
    <recommendedName>
        <fullName evidence="3">tRNA-splicing endonuclease subunit Sen15 domain-containing protein</fullName>
    </recommendedName>
</protein>
<evidence type="ECO:0000313" key="5">
    <source>
        <dbReference type="Proteomes" id="UP000193411"/>
    </source>
</evidence>
<comment type="similarity">
    <text evidence="1">Belongs to the SEN15 family.</text>
</comment>
<dbReference type="Gene3D" id="3.40.1350.10">
    <property type="match status" value="1"/>
</dbReference>
<dbReference type="GO" id="GO:0003676">
    <property type="term" value="F:nucleic acid binding"/>
    <property type="evidence" value="ECO:0007669"/>
    <property type="project" value="InterPro"/>
</dbReference>
<name>A0A1Y2HLD3_9FUNG</name>
<feature type="non-terminal residue" evidence="4">
    <location>
        <position position="1"/>
    </location>
</feature>
<dbReference type="OrthoDB" id="10002170at2759"/>
<comment type="caution">
    <text evidence="4">The sequence shown here is derived from an EMBL/GenBank/DDBJ whole genome shotgun (WGS) entry which is preliminary data.</text>
</comment>
<proteinExistence type="inferred from homology"/>
<dbReference type="AlphaFoldDB" id="A0A1Y2HLD3"/>
<gene>
    <name evidence="4" type="ORF">BCR44DRAFT_1436326</name>
</gene>
<dbReference type="EMBL" id="MCFL01000028">
    <property type="protein sequence ID" value="ORZ34503.1"/>
    <property type="molecule type" value="Genomic_DNA"/>
</dbReference>
<organism evidence="4 5">
    <name type="scientific">Catenaria anguillulae PL171</name>
    <dbReference type="NCBI Taxonomy" id="765915"/>
    <lineage>
        <taxon>Eukaryota</taxon>
        <taxon>Fungi</taxon>
        <taxon>Fungi incertae sedis</taxon>
        <taxon>Blastocladiomycota</taxon>
        <taxon>Blastocladiomycetes</taxon>
        <taxon>Blastocladiales</taxon>
        <taxon>Catenariaceae</taxon>
        <taxon>Catenaria</taxon>
    </lineage>
</organism>
<dbReference type="GO" id="GO:0005634">
    <property type="term" value="C:nucleus"/>
    <property type="evidence" value="ECO:0007669"/>
    <property type="project" value="UniProtKB-ARBA"/>
</dbReference>
<feature type="domain" description="tRNA-splicing endonuclease subunit Sen15" evidence="3">
    <location>
        <begin position="40"/>
        <end position="120"/>
    </location>
</feature>
<keyword evidence="2" id="KW-0819">tRNA processing</keyword>